<feature type="transmembrane region" description="Helical" evidence="1">
    <location>
        <begin position="70"/>
        <end position="90"/>
    </location>
</feature>
<reference evidence="2" key="1">
    <citation type="journal article" date="2020" name="mSystems">
        <title>Genome- and Community-Level Interaction Insights into Carbon Utilization and Element Cycling Functions of Hydrothermarchaeota in Hydrothermal Sediment.</title>
        <authorList>
            <person name="Zhou Z."/>
            <person name="Liu Y."/>
            <person name="Xu W."/>
            <person name="Pan J."/>
            <person name="Luo Z.H."/>
            <person name="Li M."/>
        </authorList>
    </citation>
    <scope>NUCLEOTIDE SEQUENCE [LARGE SCALE GENOMIC DNA]</scope>
    <source>
        <strain evidence="2">SpSt-1084</strain>
    </source>
</reference>
<organism evidence="2">
    <name type="scientific">Caldiarchaeum subterraneum</name>
    <dbReference type="NCBI Taxonomy" id="311458"/>
    <lineage>
        <taxon>Archaea</taxon>
        <taxon>Nitrososphaerota</taxon>
        <taxon>Candidatus Caldarchaeales</taxon>
        <taxon>Candidatus Caldarchaeaceae</taxon>
        <taxon>Candidatus Caldarchaeum</taxon>
    </lineage>
</organism>
<protein>
    <submittedName>
        <fullName evidence="2">Uncharacterized protein</fullName>
    </submittedName>
</protein>
<sequence length="95" mass="10021">MTVFGTVKVVSLLGAIVMTAPFTVTRDVIRFETVILSVAGPTVTVTQYSRIIPAPLTVTTVRESAVDASLIVYFGIGMIVVIAVAAAVVAQRIKQ</sequence>
<comment type="caution">
    <text evidence="2">The sequence shown here is derived from an EMBL/GenBank/DDBJ whole genome shotgun (WGS) entry which is preliminary data.</text>
</comment>
<evidence type="ECO:0000313" key="2">
    <source>
        <dbReference type="EMBL" id="HHR40219.1"/>
    </source>
</evidence>
<dbReference type="EMBL" id="DRXS01000010">
    <property type="protein sequence ID" value="HHR40219.1"/>
    <property type="molecule type" value="Genomic_DNA"/>
</dbReference>
<accession>A0A7C5Y6P2</accession>
<keyword evidence="1" id="KW-0472">Membrane</keyword>
<gene>
    <name evidence="2" type="ORF">ENM42_00145</name>
</gene>
<proteinExistence type="predicted"/>
<evidence type="ECO:0000256" key="1">
    <source>
        <dbReference type="SAM" id="Phobius"/>
    </source>
</evidence>
<keyword evidence="1" id="KW-0812">Transmembrane</keyword>
<dbReference type="AlphaFoldDB" id="A0A7C5Y6P2"/>
<name>A0A7C5Y6P2_CALS0</name>
<keyword evidence="1" id="KW-1133">Transmembrane helix</keyword>